<dbReference type="Proteomes" id="UP001320766">
    <property type="component" value="Unassembled WGS sequence"/>
</dbReference>
<accession>A0ABT1KEH8</accession>
<evidence type="ECO:0000256" key="1">
    <source>
        <dbReference type="ARBA" id="ARBA00009402"/>
    </source>
</evidence>
<evidence type="ECO:0000256" key="3">
    <source>
        <dbReference type="ARBA" id="ARBA00023125"/>
    </source>
</evidence>
<keyword evidence="2" id="KW-0815">Transposition</keyword>
<evidence type="ECO:0000256" key="4">
    <source>
        <dbReference type="ARBA" id="ARBA00023172"/>
    </source>
</evidence>
<dbReference type="InterPro" id="IPR002513">
    <property type="entry name" value="Tn3_Tnp_DDE_dom"/>
</dbReference>
<evidence type="ECO:0000313" key="8">
    <source>
        <dbReference type="Proteomes" id="UP001320766"/>
    </source>
</evidence>
<keyword evidence="8" id="KW-1185">Reference proteome</keyword>
<dbReference type="InterPro" id="IPR047653">
    <property type="entry name" value="Tn3-like_transpos"/>
</dbReference>
<dbReference type="Pfam" id="PF13700">
    <property type="entry name" value="DUF4158"/>
    <property type="match status" value="1"/>
</dbReference>
<comment type="caution">
    <text evidence="7">The sequence shown here is derived from an EMBL/GenBank/DDBJ whole genome shotgun (WGS) entry which is preliminary data.</text>
</comment>
<sequence length="1026" mass="115403">MASIDKTAYPRFKRTISERELREAYSPSLEEMDWAREMTDTDENRLSLMVWLKCCQRLGRFPRLAEIPPQVITHVRDELGLPEEIGMAGVAERTGRNHKALVRARLGLDGDQANARKLAEQAIRLAAKTKDHPADLINVALEELAKNSCEFPAFSTLDDLAAQVRAEVNGGIFTLAYGRMGFDDHARMLGMLEVDPATGRSGHDRAKKSAPRATVTKLRLQLDHLAWLDGMAGASDAWLKGVPASKIAHFAAEARALDASEMRDYGEVKRIVLEACLLHQARVRARDDLVTMLCKRMNTMHNKARELLETIRAEQRQRNERMLAVLGDLLSAARDVDLAARTGPNPWTAVRRRHETGRAVLETIEANGGLADLVAEHEALAAYHGDNYLPLLDRFYRSHRALLLRLASVLVLESATSDRKLLDALEFVRANATRTSELIGDTYAAEEEVVDETTGEISTVKVRKRVDVSFAPEAWQKVIADKRRPGKLVRRHFEICVFSCLADELVRGDVAAVGSEAYANWQSQLLSWEDCRPHLAEYCAEVGLPTTASEFVAQLKAQMKEVAAAVDAGYPDNADLVIDEQGRPTLKARKSAGHSAEALKLATQVKDRLPERSLLEILTRTTRHLRWFRHFGPLSGSDAKLDDPLERYLLVAFAYGCNLGAAQAARHLRGRVSAHELSYTLRKHVTVASLNKAIADVVNAYLQLDLPRLWGEGNAVAADGTKYDVYVDNLIAEFHIRYGGYGGIAYHHIADNYIALFSRFIPCGVWEAVYIIEGLLEQESEAAPKEIHADTQGQSFPVFGLAYLFGFELLPRIRNFRDLTFHRPEAGIAYRHIEALFGEPINWRLIEDHWQDLMKVAISIREGELSSITLLRRLRHDSKRNKIYRAFRELGRVKRTMVLLRYISDAALRENITRATNMVESYNNFSKWIGFGNNGVIAENEPEEQEKTIKFNTLVADLVMYQTTLDMSLVLNQLRSEGREVYRADVAVMSPYQEDNVRRFGDYVYDLNAPLEGMEVHLDLGEAEVT</sequence>
<reference evidence="7 8" key="1">
    <citation type="submission" date="2022-06" db="EMBL/GenBank/DDBJ databases">
        <title>Sequencing the genomes of 1000 actinobacteria strains.</title>
        <authorList>
            <person name="Klenk H.-P."/>
        </authorList>
    </citation>
    <scope>NUCLEOTIDE SEQUENCE [LARGE SCALE GENOMIC DNA]</scope>
    <source>
        <strain evidence="7 8">DSM 44170</strain>
    </source>
</reference>
<feature type="domain" description="Tn3 transposase DDE" evidence="5">
    <location>
        <begin position="616"/>
        <end position="1003"/>
    </location>
</feature>
<feature type="domain" description="DUF4158" evidence="6">
    <location>
        <begin position="4"/>
        <end position="164"/>
    </location>
</feature>
<evidence type="ECO:0000259" key="6">
    <source>
        <dbReference type="Pfam" id="PF13700"/>
    </source>
</evidence>
<dbReference type="Pfam" id="PF01526">
    <property type="entry name" value="DDE_Tnp_Tn3"/>
    <property type="match status" value="1"/>
</dbReference>
<comment type="similarity">
    <text evidence="1">Belongs to the transposase 7 family.</text>
</comment>
<dbReference type="InterPro" id="IPR025296">
    <property type="entry name" value="DUF4158"/>
</dbReference>
<dbReference type="RefSeq" id="WP_253778831.1">
    <property type="nucleotide sequence ID" value="NZ_BAAAVE010000011.1"/>
</dbReference>
<keyword evidence="4" id="KW-0233">DNA recombination</keyword>
<proteinExistence type="inferred from homology"/>
<dbReference type="NCBIfam" id="NF033527">
    <property type="entry name" value="transpos_Tn3"/>
    <property type="match status" value="1"/>
</dbReference>
<name>A0ABT1KEH8_9ACTN</name>
<evidence type="ECO:0000259" key="5">
    <source>
        <dbReference type="Pfam" id="PF01526"/>
    </source>
</evidence>
<keyword evidence="3" id="KW-0238">DNA-binding</keyword>
<evidence type="ECO:0000313" key="7">
    <source>
        <dbReference type="EMBL" id="MCP2351982.1"/>
    </source>
</evidence>
<protein>
    <submittedName>
        <fullName evidence="7">TnpA family transposase</fullName>
    </submittedName>
</protein>
<organism evidence="7 8">
    <name type="scientific">Nonomuraea roseoviolacea subsp. carminata</name>
    <dbReference type="NCBI Taxonomy" id="160689"/>
    <lineage>
        <taxon>Bacteria</taxon>
        <taxon>Bacillati</taxon>
        <taxon>Actinomycetota</taxon>
        <taxon>Actinomycetes</taxon>
        <taxon>Streptosporangiales</taxon>
        <taxon>Streptosporangiaceae</taxon>
        <taxon>Nonomuraea</taxon>
    </lineage>
</organism>
<evidence type="ECO:0000256" key="2">
    <source>
        <dbReference type="ARBA" id="ARBA00022578"/>
    </source>
</evidence>
<gene>
    <name evidence="7" type="ORF">HD595_008104</name>
</gene>
<dbReference type="EMBL" id="JAMZEC010000001">
    <property type="protein sequence ID" value="MCP2351982.1"/>
    <property type="molecule type" value="Genomic_DNA"/>
</dbReference>